<reference evidence="2" key="1">
    <citation type="submission" date="2021-03" db="EMBL/GenBank/DDBJ databases">
        <authorList>
            <person name="Bekaert M."/>
        </authorList>
    </citation>
    <scope>NUCLEOTIDE SEQUENCE</scope>
</reference>
<dbReference type="Gene3D" id="1.20.1050.80">
    <property type="entry name" value="VPS9 domain"/>
    <property type="match status" value="1"/>
</dbReference>
<dbReference type="EMBL" id="CAJPWZ010002601">
    <property type="protein sequence ID" value="CAG2241858.1"/>
    <property type="molecule type" value="Genomic_DNA"/>
</dbReference>
<protein>
    <recommendedName>
        <fullName evidence="4">VPS9 domain-containing protein</fullName>
    </recommendedName>
</protein>
<evidence type="ECO:0000313" key="3">
    <source>
        <dbReference type="Proteomes" id="UP000683360"/>
    </source>
</evidence>
<dbReference type="AlphaFoldDB" id="A0A8S3U7Q8"/>
<keyword evidence="3" id="KW-1185">Reference proteome</keyword>
<dbReference type="Proteomes" id="UP000683360">
    <property type="component" value="Unassembled WGS sequence"/>
</dbReference>
<name>A0A8S3U7Q8_MYTED</name>
<evidence type="ECO:0000313" key="2">
    <source>
        <dbReference type="EMBL" id="CAG2241858.1"/>
    </source>
</evidence>
<dbReference type="SUPFAM" id="SSF109993">
    <property type="entry name" value="VPS9 domain"/>
    <property type="match status" value="1"/>
</dbReference>
<organism evidence="2 3">
    <name type="scientific">Mytilus edulis</name>
    <name type="common">Blue mussel</name>
    <dbReference type="NCBI Taxonomy" id="6550"/>
    <lineage>
        <taxon>Eukaryota</taxon>
        <taxon>Metazoa</taxon>
        <taxon>Spiralia</taxon>
        <taxon>Lophotrochozoa</taxon>
        <taxon>Mollusca</taxon>
        <taxon>Bivalvia</taxon>
        <taxon>Autobranchia</taxon>
        <taxon>Pteriomorphia</taxon>
        <taxon>Mytilida</taxon>
        <taxon>Mytiloidea</taxon>
        <taxon>Mytilidae</taxon>
        <taxon>Mytilinae</taxon>
        <taxon>Mytilus</taxon>
    </lineage>
</organism>
<evidence type="ECO:0008006" key="4">
    <source>
        <dbReference type="Google" id="ProtNLM"/>
    </source>
</evidence>
<proteinExistence type="predicted"/>
<dbReference type="InterPro" id="IPR037191">
    <property type="entry name" value="VPS9_dom_sf"/>
</dbReference>
<evidence type="ECO:0000256" key="1">
    <source>
        <dbReference type="SAM" id="MobiDB-lite"/>
    </source>
</evidence>
<sequence length="792" mass="90669">MNLYLQHGKKLSIISGIHLKNFNTPAVEQIEIDHTVEPAIWFKTLIINSVLIECDVRNVYWREKCKHGEPETAFDTESTRVVPRMTRAVYDEGDCEDFELFDSVVKLLNKIESKSLSEGQRAQEILRILHLYVLPEIVLKLQDVTLLQDALENVEHSIGIISEDIQRKDRGICLTENSLRTQRDKLFSLDNFESEKYLITCNDNFLREVLVDVEKDIESMNYELESRQAEVERIRDAVTDEGKENLKKIRNVRDDIFLSIQKYQSVRETIKNVTVRENRSKRRSKIKPNVFHEIYLELKGRLMKEKKIVKNCCDQKLKIASVREAIAQVRDELLQRGESYGFETSRDGPGTSTDVLESSDEKPSKWQTVEDKVKGILFDGSSGPALAFKAFCDSVTTKITAFRKENEFFLNSRDPDETSIKGNGEDNDEFVNISYLDSIAIQHSQTLDNRISSGYRPFTNAIKEDILKHIEEQSQWLMTTIDIDSYMEKGKILNVELPHKVWICYEVQLYGQIMNPLAKLYYDSYSDVANKLYEFLLKKSLLELGIDESWLNEECIGSQTGQFESISETCSSAVAKKGASLKSGLSITLGRMTLDELYQSAKNDCQDIPSFIDCPLDDESNSDVFYDQEESKSNRSSLSENGLEKSSDINENNRASLYAKVSGEEPTINEVLQPAGKELDHCVETAAVVEKLKCMTRAYRLVNRKVTKLKSRNRRSSIEGMVCCDEILSASIVLLTLLRKENFVQLYSHLNLMIDLMPSFLTGSVHDCSLTNFYSSFQYLTDKMVSINRVSR</sequence>
<feature type="region of interest" description="Disordered" evidence="1">
    <location>
        <begin position="626"/>
        <end position="647"/>
    </location>
</feature>
<feature type="region of interest" description="Disordered" evidence="1">
    <location>
        <begin position="340"/>
        <end position="364"/>
    </location>
</feature>
<accession>A0A8S3U7Q8</accession>
<gene>
    <name evidence="2" type="ORF">MEDL_54068</name>
</gene>
<comment type="caution">
    <text evidence="2">The sequence shown here is derived from an EMBL/GenBank/DDBJ whole genome shotgun (WGS) entry which is preliminary data.</text>
</comment>
<dbReference type="OrthoDB" id="10028873at2759"/>